<dbReference type="Proteomes" id="UP000187209">
    <property type="component" value="Unassembled WGS sequence"/>
</dbReference>
<gene>
    <name evidence="5" type="ORF">SteCoe_8950</name>
</gene>
<dbReference type="EMBL" id="MPUH01000136">
    <property type="protein sequence ID" value="OMJ89026.1"/>
    <property type="molecule type" value="Genomic_DNA"/>
</dbReference>
<protein>
    <recommendedName>
        <fullName evidence="4">EF-hand domain-containing protein</fullName>
    </recommendedName>
</protein>
<reference evidence="5 6" key="1">
    <citation type="submission" date="2016-11" db="EMBL/GenBank/DDBJ databases">
        <title>The macronuclear genome of Stentor coeruleus: a giant cell with tiny introns.</title>
        <authorList>
            <person name="Slabodnick M."/>
            <person name="Ruby J.G."/>
            <person name="Reiff S.B."/>
            <person name="Swart E.C."/>
            <person name="Gosai S."/>
            <person name="Prabakaran S."/>
            <person name="Witkowska E."/>
            <person name="Larue G.E."/>
            <person name="Fisher S."/>
            <person name="Freeman R.M."/>
            <person name="Gunawardena J."/>
            <person name="Chu W."/>
            <person name="Stover N.A."/>
            <person name="Gregory B.D."/>
            <person name="Nowacki M."/>
            <person name="Derisi J."/>
            <person name="Roy S.W."/>
            <person name="Marshall W.F."/>
            <person name="Sood P."/>
        </authorList>
    </citation>
    <scope>NUCLEOTIDE SEQUENCE [LARGE SCALE GENOMIC DNA]</scope>
    <source>
        <strain evidence="5">WM001</strain>
    </source>
</reference>
<dbReference type="Gene3D" id="1.10.238.10">
    <property type="entry name" value="EF-hand"/>
    <property type="match status" value="2"/>
</dbReference>
<organism evidence="5 6">
    <name type="scientific">Stentor coeruleus</name>
    <dbReference type="NCBI Taxonomy" id="5963"/>
    <lineage>
        <taxon>Eukaryota</taxon>
        <taxon>Sar</taxon>
        <taxon>Alveolata</taxon>
        <taxon>Ciliophora</taxon>
        <taxon>Postciliodesmatophora</taxon>
        <taxon>Heterotrichea</taxon>
        <taxon>Heterotrichida</taxon>
        <taxon>Stentoridae</taxon>
        <taxon>Stentor</taxon>
    </lineage>
</organism>
<accession>A0A1R2CJ97</accession>
<sequence length="413" mass="48150">MGNTTKHSQIQNSSLLAPIEESLIFLTQWKKPGLLLIYNRYRADFPNKTHLNYLELSKVCGKSLPEIHLILLYEIFASNAYNTVNFLELISVLITYSELSWDDKVKMIFQVFDFDKSKSLTRDEIIIMSKCFYKGIQVATNNRFQLPFVLETSSLQECYFPEIHSSEGIFLPDVIKWVKSQKYLCQLLKTYSCEHPRDLSGGPLESKTFDRRIVRRKTRRFSSAGARPPPPPVKEPEKKDYIALFNSACNRMKKAQVSILYQHMCKSSLFFKESEIFFGLFHLKLKTELTLAEFLRISKQIKDTKVMRNEEKKNTIIAQRKRFSALHMNSRYTVPPAILKRLFEKYDTNGDGVIDMVELRNGLKDFLSKKACEELFNMYDSDQNHCLDLEEFLRLFSPDRPAASFYSAEQVSF</sequence>
<dbReference type="OrthoDB" id="299144at2759"/>
<dbReference type="SUPFAM" id="SSF47473">
    <property type="entry name" value="EF-hand"/>
    <property type="match status" value="2"/>
</dbReference>
<dbReference type="InterPro" id="IPR028846">
    <property type="entry name" value="Recoverin"/>
</dbReference>
<proteinExistence type="predicted"/>
<dbReference type="InterPro" id="IPR002048">
    <property type="entry name" value="EF_hand_dom"/>
</dbReference>
<dbReference type="PANTHER" id="PTHR23055">
    <property type="entry name" value="CALCIUM BINDING PROTEINS"/>
    <property type="match status" value="1"/>
</dbReference>
<dbReference type="InterPro" id="IPR011992">
    <property type="entry name" value="EF-hand-dom_pair"/>
</dbReference>
<evidence type="ECO:0000313" key="6">
    <source>
        <dbReference type="Proteomes" id="UP000187209"/>
    </source>
</evidence>
<keyword evidence="1" id="KW-0479">Metal-binding</keyword>
<evidence type="ECO:0000259" key="4">
    <source>
        <dbReference type="PROSITE" id="PS50222"/>
    </source>
</evidence>
<dbReference type="CDD" id="cd00051">
    <property type="entry name" value="EFh"/>
    <property type="match status" value="1"/>
</dbReference>
<keyword evidence="2" id="KW-0677">Repeat</keyword>
<feature type="domain" description="EF-hand" evidence="4">
    <location>
        <begin position="100"/>
        <end position="135"/>
    </location>
</feature>
<dbReference type="SMART" id="SM00054">
    <property type="entry name" value="EFh"/>
    <property type="match status" value="3"/>
</dbReference>
<keyword evidence="3" id="KW-0106">Calcium</keyword>
<name>A0A1R2CJ97_9CILI</name>
<dbReference type="GO" id="GO:0005509">
    <property type="term" value="F:calcium ion binding"/>
    <property type="evidence" value="ECO:0007669"/>
    <property type="project" value="InterPro"/>
</dbReference>
<feature type="domain" description="EF-hand" evidence="4">
    <location>
        <begin position="334"/>
        <end position="369"/>
    </location>
</feature>
<dbReference type="AlphaFoldDB" id="A0A1R2CJ97"/>
<keyword evidence="6" id="KW-1185">Reference proteome</keyword>
<dbReference type="PROSITE" id="PS00018">
    <property type="entry name" value="EF_HAND_1"/>
    <property type="match status" value="3"/>
</dbReference>
<evidence type="ECO:0000256" key="1">
    <source>
        <dbReference type="ARBA" id="ARBA00022723"/>
    </source>
</evidence>
<evidence type="ECO:0000256" key="2">
    <source>
        <dbReference type="ARBA" id="ARBA00022737"/>
    </source>
</evidence>
<comment type="caution">
    <text evidence="5">The sequence shown here is derived from an EMBL/GenBank/DDBJ whole genome shotgun (WGS) entry which is preliminary data.</text>
</comment>
<dbReference type="PROSITE" id="PS50222">
    <property type="entry name" value="EF_HAND_2"/>
    <property type="match status" value="3"/>
</dbReference>
<evidence type="ECO:0000313" key="5">
    <source>
        <dbReference type="EMBL" id="OMJ89026.1"/>
    </source>
</evidence>
<dbReference type="Pfam" id="PF13499">
    <property type="entry name" value="EF-hand_7"/>
    <property type="match status" value="1"/>
</dbReference>
<feature type="domain" description="EF-hand" evidence="4">
    <location>
        <begin position="372"/>
        <end position="402"/>
    </location>
</feature>
<evidence type="ECO:0000256" key="3">
    <source>
        <dbReference type="ARBA" id="ARBA00022837"/>
    </source>
</evidence>
<dbReference type="InterPro" id="IPR018247">
    <property type="entry name" value="EF_Hand_1_Ca_BS"/>
</dbReference>